<evidence type="ECO:0000313" key="7">
    <source>
        <dbReference type="Proteomes" id="UP000747542"/>
    </source>
</evidence>
<evidence type="ECO:0000256" key="3">
    <source>
        <dbReference type="SAM" id="MobiDB-lite"/>
    </source>
</evidence>
<dbReference type="InterPro" id="IPR051482">
    <property type="entry name" value="Cholesterol_transport"/>
</dbReference>
<dbReference type="GO" id="GO:0005886">
    <property type="term" value="C:plasma membrane"/>
    <property type="evidence" value="ECO:0007669"/>
    <property type="project" value="TreeGrafter"/>
</dbReference>
<feature type="region of interest" description="Disordered" evidence="3">
    <location>
        <begin position="57"/>
        <end position="135"/>
    </location>
</feature>
<keyword evidence="4" id="KW-0812">Transmembrane</keyword>
<dbReference type="GO" id="GO:0120015">
    <property type="term" value="F:sterol transfer activity"/>
    <property type="evidence" value="ECO:0007669"/>
    <property type="project" value="TreeGrafter"/>
</dbReference>
<dbReference type="PANTHER" id="PTHR23319:SF4">
    <property type="entry name" value="GRAM DOMAIN CONTAINING 1B, ISOFORM E"/>
    <property type="match status" value="1"/>
</dbReference>
<feature type="compositionally biased region" description="Acidic residues" evidence="3">
    <location>
        <begin position="125"/>
        <end position="135"/>
    </location>
</feature>
<protein>
    <submittedName>
        <fullName evidence="6">Aster-C-like</fullName>
    </submittedName>
</protein>
<feature type="domain" description="VASt" evidence="5">
    <location>
        <begin position="191"/>
        <end position="380"/>
    </location>
</feature>
<dbReference type="InterPro" id="IPR031968">
    <property type="entry name" value="VASt"/>
</dbReference>
<organism evidence="6 7">
    <name type="scientific">Homarus americanus</name>
    <name type="common">American lobster</name>
    <dbReference type="NCBI Taxonomy" id="6706"/>
    <lineage>
        <taxon>Eukaryota</taxon>
        <taxon>Metazoa</taxon>
        <taxon>Ecdysozoa</taxon>
        <taxon>Arthropoda</taxon>
        <taxon>Crustacea</taxon>
        <taxon>Multicrustacea</taxon>
        <taxon>Malacostraca</taxon>
        <taxon>Eumalacostraca</taxon>
        <taxon>Eucarida</taxon>
        <taxon>Decapoda</taxon>
        <taxon>Pleocyemata</taxon>
        <taxon>Astacidea</taxon>
        <taxon>Nephropoidea</taxon>
        <taxon>Nephropidae</taxon>
        <taxon>Homarus</taxon>
    </lineage>
</organism>
<dbReference type="EMBL" id="JAHLQT010026447">
    <property type="protein sequence ID" value="KAG7163502.1"/>
    <property type="molecule type" value="Genomic_DNA"/>
</dbReference>
<dbReference type="AlphaFoldDB" id="A0A8J5JSG6"/>
<name>A0A8J5JSG6_HOMAM</name>
<feature type="transmembrane region" description="Helical" evidence="4">
    <location>
        <begin position="349"/>
        <end position="371"/>
    </location>
</feature>
<keyword evidence="2 4" id="KW-0472">Membrane</keyword>
<evidence type="ECO:0000313" key="6">
    <source>
        <dbReference type="EMBL" id="KAG7163502.1"/>
    </source>
</evidence>
<dbReference type="Proteomes" id="UP000747542">
    <property type="component" value="Unassembled WGS sequence"/>
</dbReference>
<evidence type="ECO:0000256" key="2">
    <source>
        <dbReference type="ARBA" id="ARBA00023136"/>
    </source>
</evidence>
<keyword evidence="7" id="KW-1185">Reference proteome</keyword>
<dbReference type="PROSITE" id="PS51778">
    <property type="entry name" value="VAST"/>
    <property type="match status" value="1"/>
</dbReference>
<comment type="subcellular location">
    <subcellularLocation>
        <location evidence="1">Membrane</location>
    </subcellularLocation>
</comment>
<gene>
    <name evidence="6" type="primary">GRAMD1C-L</name>
    <name evidence="6" type="ORF">Hamer_G002693</name>
</gene>
<dbReference type="Pfam" id="PF16016">
    <property type="entry name" value="VASt"/>
    <property type="match status" value="1"/>
</dbReference>
<reference evidence="6" key="1">
    <citation type="journal article" date="2021" name="Sci. Adv.">
        <title>The American lobster genome reveals insights on longevity, neural, and immune adaptations.</title>
        <authorList>
            <person name="Polinski J.M."/>
            <person name="Zimin A.V."/>
            <person name="Clark K.F."/>
            <person name="Kohn A.B."/>
            <person name="Sadowski N."/>
            <person name="Timp W."/>
            <person name="Ptitsyn A."/>
            <person name="Khanna P."/>
            <person name="Romanova D.Y."/>
            <person name="Williams P."/>
            <person name="Greenwood S.J."/>
            <person name="Moroz L.L."/>
            <person name="Walt D.R."/>
            <person name="Bodnar A.G."/>
        </authorList>
    </citation>
    <scope>NUCLEOTIDE SEQUENCE</scope>
    <source>
        <strain evidence="6">GMGI-L3</strain>
    </source>
</reference>
<keyword evidence="4" id="KW-1133">Transmembrane helix</keyword>
<evidence type="ECO:0000259" key="5">
    <source>
        <dbReference type="PROSITE" id="PS51778"/>
    </source>
</evidence>
<dbReference type="GO" id="GO:0032934">
    <property type="term" value="F:sterol binding"/>
    <property type="evidence" value="ECO:0007669"/>
    <property type="project" value="TreeGrafter"/>
</dbReference>
<comment type="caution">
    <text evidence="6">The sequence shown here is derived from an EMBL/GenBank/DDBJ whole genome shotgun (WGS) entry which is preliminary data.</text>
</comment>
<dbReference type="PANTHER" id="PTHR23319">
    <property type="entry name" value="GRAM DOMAIN CONTAINING 1B, ISOFORM E"/>
    <property type="match status" value="1"/>
</dbReference>
<dbReference type="GO" id="GO:0005789">
    <property type="term" value="C:endoplasmic reticulum membrane"/>
    <property type="evidence" value="ECO:0007669"/>
    <property type="project" value="TreeGrafter"/>
</dbReference>
<dbReference type="GO" id="GO:0032366">
    <property type="term" value="P:intracellular sterol transport"/>
    <property type="evidence" value="ECO:0007669"/>
    <property type="project" value="TreeGrafter"/>
</dbReference>
<feature type="compositionally biased region" description="Basic and acidic residues" evidence="3">
    <location>
        <begin position="103"/>
        <end position="112"/>
    </location>
</feature>
<evidence type="ECO:0000256" key="1">
    <source>
        <dbReference type="ARBA" id="ARBA00004370"/>
    </source>
</evidence>
<dbReference type="GO" id="GO:0140268">
    <property type="term" value="C:endoplasmic reticulum-plasma membrane contact site"/>
    <property type="evidence" value="ECO:0007669"/>
    <property type="project" value="TreeGrafter"/>
</dbReference>
<proteinExistence type="predicted"/>
<evidence type="ECO:0000256" key="4">
    <source>
        <dbReference type="SAM" id="Phobius"/>
    </source>
</evidence>
<sequence>MVSIKVVIISLIEGKNPSLSPTSPRSIKTRWLYEERWQLRYSTTYACRLCYNEGVPSDQEGVPSDQERVPSDQEGVPSDQEGVPSDQEGVPSDQEGVPSDQEGVPKHLEITQHRTPPTHMKLEEVGDGEGEDEEQEESFYSEVDEANSEIIHPTPLSYLAQTDPTRGSTIDLDGRENEIETGSRLLEVQHQGKEVINSFVHLPVDTVFNLVFLHDRFMADVLSARKVTGDPWCSSAVVGGCGVGLDTPGINHPPDIMKTPWQEQEDGRRVREVTYTMSLSISSITSKASNVVQESRAGYRYVVETEVFNTGIPHGDDFTVLNYYCFTSAADHTTIITEPPASESDKVQGWAGVVVVTALLVLLVGNALLYTKLTHLEHLARHHPPPPSLPHRQVLLQQCDLFEGLQGEDNLQHELEDHLDHDVIYDQPQEPRQITNTDTLS</sequence>
<accession>A0A8J5JSG6</accession>